<reference evidence="7" key="1">
    <citation type="submission" date="2020-05" db="EMBL/GenBank/DDBJ databases">
        <title>Evolutionary and genomic comparisons of hybrid uninucleate and nonhybrid Rhizoctonia fungi.</title>
        <authorList>
            <person name="Li C."/>
            <person name="Chen X."/>
        </authorList>
    </citation>
    <scope>NUCLEOTIDE SEQUENCE</scope>
    <source>
        <strain evidence="7">AG-1 IA</strain>
    </source>
</reference>
<dbReference type="InterPro" id="IPR000026">
    <property type="entry name" value="N1-like"/>
</dbReference>
<protein>
    <submittedName>
        <fullName evidence="7">Guanyl-specific ribonuclease F1</fullName>
    </submittedName>
</protein>
<dbReference type="GO" id="GO:0004521">
    <property type="term" value="F:RNA endonuclease activity"/>
    <property type="evidence" value="ECO:0007669"/>
    <property type="project" value="InterPro"/>
</dbReference>
<dbReference type="GO" id="GO:0003723">
    <property type="term" value="F:RNA binding"/>
    <property type="evidence" value="ECO:0007669"/>
    <property type="project" value="InterPro"/>
</dbReference>
<keyword evidence="6" id="KW-0812">Transmembrane</keyword>
<feature type="transmembrane region" description="Helical" evidence="6">
    <location>
        <begin position="68"/>
        <end position="91"/>
    </location>
</feature>
<dbReference type="Gene3D" id="3.10.450.30">
    <property type="entry name" value="Microbial ribonucleases"/>
    <property type="match status" value="1"/>
</dbReference>
<evidence type="ECO:0000313" key="8">
    <source>
        <dbReference type="Proteomes" id="UP000650533"/>
    </source>
</evidence>
<accession>A0A8H8SX74</accession>
<proteinExistence type="predicted"/>
<evidence type="ECO:0000313" key="7">
    <source>
        <dbReference type="EMBL" id="QRW21089.1"/>
    </source>
</evidence>
<dbReference type="PANTHER" id="PTHR42104">
    <property type="entry name" value="EXTRACELLULAR GUANYL-SPECIFIC RIBONUCLEASE RNTA (AFU_ORTHOLOGUE AFUA_4G03230)"/>
    <property type="match status" value="1"/>
</dbReference>
<dbReference type="InterPro" id="IPR016191">
    <property type="entry name" value="Ribonuclease/ribotoxin"/>
</dbReference>
<evidence type="ECO:0000256" key="2">
    <source>
        <dbReference type="ARBA" id="ARBA00022759"/>
    </source>
</evidence>
<keyword evidence="2" id="KW-0255">Endonuclease</keyword>
<evidence type="ECO:0000256" key="4">
    <source>
        <dbReference type="ARBA" id="ARBA00023157"/>
    </source>
</evidence>
<keyword evidence="4" id="KW-1015">Disulfide bond</keyword>
<keyword evidence="5" id="KW-0456">Lyase</keyword>
<dbReference type="SUPFAM" id="SSF53933">
    <property type="entry name" value="Microbial ribonucleases"/>
    <property type="match status" value="1"/>
</dbReference>
<name>A0A8H8SX74_9AGAM</name>
<keyword evidence="3" id="KW-0378">Hydrolase</keyword>
<sequence>MTSIDLPYQPVHTPRDRLVHMKQPFDACNCTLREGIVGFLLPMLPGSVISRACQERVRTFINAAHSSIIFAMYTLLQTVVVVALSGLALAIPAPTKTTPFDKRTISGVTAADCDGFTFTAAQVAAAASAAATHVSRGTTVGSNSYPHVFNNREGFTFNSGCRAPYYEFPLFRSSVYTGGDPSYNRVVIGSVSGSNAAFCDVITHYGASGNNFLQCD</sequence>
<evidence type="ECO:0000256" key="1">
    <source>
        <dbReference type="ARBA" id="ARBA00022722"/>
    </source>
</evidence>
<dbReference type="GeneID" id="67028357"/>
<evidence type="ECO:0000256" key="6">
    <source>
        <dbReference type="SAM" id="Phobius"/>
    </source>
</evidence>
<dbReference type="KEGG" id="rsx:RhiXN_06078"/>
<gene>
    <name evidence="7" type="ORF">RhiXN_06078</name>
</gene>
<dbReference type="EMBL" id="CP059663">
    <property type="protein sequence ID" value="QRW21089.1"/>
    <property type="molecule type" value="Genomic_DNA"/>
</dbReference>
<keyword evidence="6" id="KW-1133">Transmembrane helix</keyword>
<dbReference type="Proteomes" id="UP000650533">
    <property type="component" value="Chromosome 6"/>
</dbReference>
<organism evidence="7 8">
    <name type="scientific">Rhizoctonia solani</name>
    <dbReference type="NCBI Taxonomy" id="456999"/>
    <lineage>
        <taxon>Eukaryota</taxon>
        <taxon>Fungi</taxon>
        <taxon>Dikarya</taxon>
        <taxon>Basidiomycota</taxon>
        <taxon>Agaricomycotina</taxon>
        <taxon>Agaricomycetes</taxon>
        <taxon>Cantharellales</taxon>
        <taxon>Ceratobasidiaceae</taxon>
        <taxon>Rhizoctonia</taxon>
    </lineage>
</organism>
<keyword evidence="6" id="KW-0472">Membrane</keyword>
<dbReference type="PANTHER" id="PTHR42104:SF1">
    <property type="entry name" value="EXTRACELLULAR GUANYL-SPECIFIC RIBONUCLEASE RNTA (AFU_ORTHOLOGUE AFUA_4G03230)"/>
    <property type="match status" value="1"/>
</dbReference>
<dbReference type="GO" id="GO:0016829">
    <property type="term" value="F:lyase activity"/>
    <property type="evidence" value="ECO:0007669"/>
    <property type="project" value="UniProtKB-KW"/>
</dbReference>
<dbReference type="AlphaFoldDB" id="A0A8H8SX74"/>
<dbReference type="GO" id="GO:0016787">
    <property type="term" value="F:hydrolase activity"/>
    <property type="evidence" value="ECO:0007669"/>
    <property type="project" value="UniProtKB-KW"/>
</dbReference>
<dbReference type="Pfam" id="PF00545">
    <property type="entry name" value="Ribonuclease"/>
    <property type="match status" value="1"/>
</dbReference>
<keyword evidence="1" id="KW-0540">Nuclease</keyword>
<dbReference type="RefSeq" id="XP_043181326.1">
    <property type="nucleotide sequence ID" value="XM_043325894.1"/>
</dbReference>
<evidence type="ECO:0000256" key="3">
    <source>
        <dbReference type="ARBA" id="ARBA00022801"/>
    </source>
</evidence>
<evidence type="ECO:0000256" key="5">
    <source>
        <dbReference type="ARBA" id="ARBA00023239"/>
    </source>
</evidence>